<keyword evidence="1" id="KW-0479">Metal-binding</keyword>
<gene>
    <name evidence="7" type="ORF">LTR97_001565</name>
</gene>
<keyword evidence="2" id="KW-0862">Zinc</keyword>
<dbReference type="AlphaFoldDB" id="A0AAN7VX73"/>
<evidence type="ECO:0000313" key="7">
    <source>
        <dbReference type="EMBL" id="KAK5706575.1"/>
    </source>
</evidence>
<evidence type="ECO:0000256" key="4">
    <source>
        <dbReference type="ARBA" id="ARBA00023125"/>
    </source>
</evidence>
<evidence type="ECO:0000256" key="1">
    <source>
        <dbReference type="ARBA" id="ARBA00022723"/>
    </source>
</evidence>
<keyword evidence="5" id="KW-0804">Transcription</keyword>
<keyword evidence="3" id="KW-0805">Transcription regulation</keyword>
<organism evidence="7 8">
    <name type="scientific">Elasticomyces elasticus</name>
    <dbReference type="NCBI Taxonomy" id="574655"/>
    <lineage>
        <taxon>Eukaryota</taxon>
        <taxon>Fungi</taxon>
        <taxon>Dikarya</taxon>
        <taxon>Ascomycota</taxon>
        <taxon>Pezizomycotina</taxon>
        <taxon>Dothideomycetes</taxon>
        <taxon>Dothideomycetidae</taxon>
        <taxon>Mycosphaerellales</taxon>
        <taxon>Teratosphaeriaceae</taxon>
        <taxon>Elasticomyces</taxon>
    </lineage>
</organism>
<dbReference type="Pfam" id="PF11951">
    <property type="entry name" value="Fungal_trans_2"/>
    <property type="match status" value="1"/>
</dbReference>
<dbReference type="Proteomes" id="UP001310594">
    <property type="component" value="Unassembled WGS sequence"/>
</dbReference>
<keyword evidence="6" id="KW-0539">Nucleus</keyword>
<evidence type="ECO:0000256" key="5">
    <source>
        <dbReference type="ARBA" id="ARBA00023163"/>
    </source>
</evidence>
<evidence type="ECO:0000313" key="8">
    <source>
        <dbReference type="Proteomes" id="UP001310594"/>
    </source>
</evidence>
<dbReference type="PANTHER" id="PTHR36206">
    <property type="entry name" value="ASPERCRYPTIN BIOSYNTHESIS CLUSTER-SPECIFIC TRANSCRIPTION REGULATOR ATNN-RELATED"/>
    <property type="match status" value="1"/>
</dbReference>
<comment type="caution">
    <text evidence="7">The sequence shown here is derived from an EMBL/GenBank/DDBJ whole genome shotgun (WGS) entry which is preliminary data.</text>
</comment>
<evidence type="ECO:0000256" key="2">
    <source>
        <dbReference type="ARBA" id="ARBA00022833"/>
    </source>
</evidence>
<proteinExistence type="predicted"/>
<protein>
    <recommendedName>
        <fullName evidence="9">Zn(2)-C6 fungal-type domain-containing protein</fullName>
    </recommendedName>
</protein>
<dbReference type="EMBL" id="JAVRQU010000002">
    <property type="protein sequence ID" value="KAK5706575.1"/>
    <property type="molecule type" value="Genomic_DNA"/>
</dbReference>
<dbReference type="GO" id="GO:0046872">
    <property type="term" value="F:metal ion binding"/>
    <property type="evidence" value="ECO:0007669"/>
    <property type="project" value="UniProtKB-KW"/>
</dbReference>
<reference evidence="7" key="1">
    <citation type="submission" date="2023-08" db="EMBL/GenBank/DDBJ databases">
        <title>Black Yeasts Isolated from many extreme environments.</title>
        <authorList>
            <person name="Coleine C."/>
            <person name="Stajich J.E."/>
            <person name="Selbmann L."/>
        </authorList>
    </citation>
    <scope>NUCLEOTIDE SEQUENCE</scope>
    <source>
        <strain evidence="7">CCFEE 5810</strain>
    </source>
</reference>
<keyword evidence="4" id="KW-0238">DNA-binding</keyword>
<dbReference type="InterPro" id="IPR052360">
    <property type="entry name" value="Transcr_Regulatory_Proteins"/>
</dbReference>
<sequence length="669" mass="74593">MPDHMAGLKDIQNFRVVSGRLTVPLSIFRAFAILPLIMSAQAGPSAKRRGRRAGVQVPCDDCIARASNIQDKTGNIELCEACTSVLHKPRKKEAPNVGRVRIRRQSNAIIDTALGASTTPINLPFSNDRHEQHALQFFVHNSAPQLAGYFDSPFWQRMVLQAARHEPAVKHAVAAIGALHEKLLTGAVSADVQMRESRARFALEQCNKSIQYLVKPEKDGKEPDLRLTLTACVLFTCFEALQGHCEQAITHATQGYSLLQQYAMDPDSGRWDAGSFAVELDQLCLLMQRLQTQTKGLMGKDIQLTPDLDKFNRQRPIHFNNLMEARTGLELVLNNLTIFFMDLELDDQFYDQAVKNAEKHLTYGPWLKDWERAFSALLLQRQATFSEQDRKAAMVLKAHHLVAEILAEVDLSLGELGWDAFRDRFAAIVNLATAVLEDSLQSDTSVIEARWKTSGVFISSTSATLSFTLGIVDPLYEVCSRCRDPVLRRKALDLLARNPRQECMWSSWSAWKVGKFILRLEGTSPMSKIPCVSETSADDYTHHRSEEGAESPVMKSADIPLNSRVTESWLDFSDKSTEASARGRVMYKKAVPRATPRSALNPGLFDKLASDEPIFTGMVEAGTMPVGSAPQQSLGRSGAIEHEWSEFDADWQTTLPGLENIQHGYRPLA</sequence>
<evidence type="ECO:0008006" key="9">
    <source>
        <dbReference type="Google" id="ProtNLM"/>
    </source>
</evidence>
<name>A0AAN7VX73_9PEZI</name>
<accession>A0AAN7VX73</accession>
<dbReference type="InterPro" id="IPR021858">
    <property type="entry name" value="Fun_TF"/>
</dbReference>
<evidence type="ECO:0000256" key="3">
    <source>
        <dbReference type="ARBA" id="ARBA00023015"/>
    </source>
</evidence>
<evidence type="ECO:0000256" key="6">
    <source>
        <dbReference type="ARBA" id="ARBA00023242"/>
    </source>
</evidence>
<dbReference type="PANTHER" id="PTHR36206:SF12">
    <property type="entry name" value="ASPERCRYPTIN BIOSYNTHESIS CLUSTER-SPECIFIC TRANSCRIPTION REGULATOR ATNN-RELATED"/>
    <property type="match status" value="1"/>
</dbReference>
<dbReference type="GO" id="GO:0003677">
    <property type="term" value="F:DNA binding"/>
    <property type="evidence" value="ECO:0007669"/>
    <property type="project" value="UniProtKB-KW"/>
</dbReference>